<organism evidence="4">
    <name type="scientific">Pilostyles aethiopica</name>
    <dbReference type="NCBI Taxonomy" id="301899"/>
    <lineage>
        <taxon>Eukaryota</taxon>
        <taxon>Viridiplantae</taxon>
        <taxon>Streptophyta</taxon>
        <taxon>Embryophyta</taxon>
        <taxon>Tracheophyta</taxon>
        <taxon>Spermatophyta</taxon>
        <taxon>Magnoliopsida</taxon>
        <taxon>eudicotyledons</taxon>
        <taxon>Gunneridae</taxon>
        <taxon>Pentapetalae</taxon>
        <taxon>rosids</taxon>
        <taxon>fabids</taxon>
        <taxon>Cucurbitales</taxon>
        <taxon>Apodanthaceae</taxon>
        <taxon>Pilostyles</taxon>
    </lineage>
</organism>
<evidence type="ECO:0000256" key="3">
    <source>
        <dbReference type="ARBA" id="ARBA00023274"/>
    </source>
</evidence>
<dbReference type="GO" id="GO:1990904">
    <property type="term" value="C:ribonucleoprotein complex"/>
    <property type="evidence" value="ECO:0007669"/>
    <property type="project" value="UniProtKB-KW"/>
</dbReference>
<dbReference type="RefSeq" id="YP_009229301.1">
    <property type="nucleotide sequence ID" value="NC_029235.1"/>
</dbReference>
<dbReference type="Gene3D" id="3.30.1140.32">
    <property type="entry name" value="Ribosomal protein S3, C-terminal domain"/>
    <property type="match status" value="1"/>
</dbReference>
<protein>
    <submittedName>
        <fullName evidence="4">Small ribosomal protein 3</fullName>
    </submittedName>
</protein>
<proteinExistence type="inferred from homology"/>
<keyword evidence="3" id="KW-0687">Ribonucleoprotein</keyword>
<dbReference type="SUPFAM" id="SSF54821">
    <property type="entry name" value="Ribosomal protein S3 C-terminal domain"/>
    <property type="match status" value="1"/>
</dbReference>
<dbReference type="EMBL" id="KT981955">
    <property type="protein sequence ID" value="ALT22437.1"/>
    <property type="molecule type" value="Genomic_DNA"/>
</dbReference>
<evidence type="ECO:0000313" key="4">
    <source>
        <dbReference type="EMBL" id="ALT22437.1"/>
    </source>
</evidence>
<accession>A0A0U3A8I3</accession>
<dbReference type="GO" id="GO:0005840">
    <property type="term" value="C:ribosome"/>
    <property type="evidence" value="ECO:0007669"/>
    <property type="project" value="UniProtKB-KW"/>
</dbReference>
<gene>
    <name evidence="4" type="primary">rps3</name>
</gene>
<geneLocation type="plastid" evidence="4"/>
<reference evidence="4" key="1">
    <citation type="journal article" date="2015" name="Genome Biol. Evol.">
        <title>The plastomes of two species in the endoparasite genus Pilostyles (Apodanthaceae) each retain just five or six possibly functional genes.</title>
        <authorList>
            <person name="Bellot S."/>
            <person name="Renner S.S."/>
        </authorList>
    </citation>
    <scope>NUCLEOTIDE SEQUENCE</scope>
</reference>
<name>A0A0U3A8I3_9ROSI</name>
<keyword evidence="4" id="KW-0934">Plastid</keyword>
<evidence type="ECO:0000256" key="2">
    <source>
        <dbReference type="ARBA" id="ARBA00022980"/>
    </source>
</evidence>
<comment type="similarity">
    <text evidence="1">Belongs to the universal ribosomal protein uS3 family.</text>
</comment>
<dbReference type="InterPro" id="IPR036419">
    <property type="entry name" value="Ribosomal_S3_C_sf"/>
</dbReference>
<evidence type="ECO:0000256" key="1">
    <source>
        <dbReference type="ARBA" id="ARBA00010761"/>
    </source>
</evidence>
<dbReference type="GeneID" id="26834793"/>
<dbReference type="AlphaFoldDB" id="A0A0U3A8I3"/>
<sequence>MNLDKPNIIYHDKFFIYDDVLLNRSILKYILDIICIKNVYIESLRIRELGEFHLYEFGISLYRGKLKNIGISRKLKFLKEVNYKAINFDNKRVYIVLKPCTEHFNFVFNFIMVLEANSKKKVPFNLVVNRLSEILDAGNFIGYKFCIKGKYSKENIKKTVTKGKIPLNTISESIVFYMHFINTRYGLFGVKLYLNITKKDNATILKENKRKKRKEKKKKETESIS</sequence>
<keyword evidence="2 4" id="KW-0689">Ribosomal protein</keyword>